<dbReference type="InterPro" id="IPR013130">
    <property type="entry name" value="Fe3_Rdtase_TM_dom"/>
</dbReference>
<keyword evidence="3 5" id="KW-1133">Transmembrane helix</keyword>
<evidence type="ECO:0000256" key="1">
    <source>
        <dbReference type="ARBA" id="ARBA00004141"/>
    </source>
</evidence>
<gene>
    <name evidence="7" type="ORF">OEW28_08605</name>
</gene>
<evidence type="ECO:0000256" key="4">
    <source>
        <dbReference type="ARBA" id="ARBA00023136"/>
    </source>
</evidence>
<dbReference type="Proteomes" id="UP001652542">
    <property type="component" value="Unassembled WGS sequence"/>
</dbReference>
<feature type="transmembrane region" description="Helical" evidence="5">
    <location>
        <begin position="40"/>
        <end position="65"/>
    </location>
</feature>
<reference evidence="7 8" key="1">
    <citation type="submission" date="2022-10" db="EMBL/GenBank/DDBJ databases">
        <title>Defluviimonas sp. nov., isolated from ocean surface water.</title>
        <authorList>
            <person name="He W."/>
            <person name="Wang L."/>
            <person name="Zhang D.-F."/>
        </authorList>
    </citation>
    <scope>NUCLEOTIDE SEQUENCE [LARGE SCALE GENOMIC DNA]</scope>
    <source>
        <strain evidence="7 8">WL0002</strain>
    </source>
</reference>
<feature type="transmembrane region" description="Helical" evidence="5">
    <location>
        <begin position="118"/>
        <end position="136"/>
    </location>
</feature>
<feature type="domain" description="Ferric oxidoreductase" evidence="6">
    <location>
        <begin position="47"/>
        <end position="161"/>
    </location>
</feature>
<feature type="transmembrane region" description="Helical" evidence="5">
    <location>
        <begin position="148"/>
        <end position="169"/>
    </location>
</feature>
<evidence type="ECO:0000256" key="2">
    <source>
        <dbReference type="ARBA" id="ARBA00022692"/>
    </source>
</evidence>
<keyword evidence="8" id="KW-1185">Reference proteome</keyword>
<dbReference type="RefSeq" id="WP_263734283.1">
    <property type="nucleotide sequence ID" value="NZ_JAOWKY010000001.1"/>
</dbReference>
<evidence type="ECO:0000313" key="7">
    <source>
        <dbReference type="EMBL" id="MCV2868687.1"/>
    </source>
</evidence>
<protein>
    <submittedName>
        <fullName evidence="7">Ferric reductase-like transmembrane domain-containing protein</fullName>
    </submittedName>
</protein>
<dbReference type="EMBL" id="JAOWKY010000001">
    <property type="protein sequence ID" value="MCV2868687.1"/>
    <property type="molecule type" value="Genomic_DNA"/>
</dbReference>
<dbReference type="Pfam" id="PF01794">
    <property type="entry name" value="Ferric_reduct"/>
    <property type="match status" value="1"/>
</dbReference>
<feature type="transmembrane region" description="Helical" evidence="5">
    <location>
        <begin position="7"/>
        <end position="28"/>
    </location>
</feature>
<feature type="transmembrane region" description="Helical" evidence="5">
    <location>
        <begin position="77"/>
        <end position="98"/>
    </location>
</feature>
<comment type="caution">
    <text evidence="7">The sequence shown here is derived from an EMBL/GenBank/DDBJ whole genome shotgun (WGS) entry which is preliminary data.</text>
</comment>
<keyword evidence="2 5" id="KW-0812">Transmembrane</keyword>
<proteinExistence type="predicted"/>
<comment type="subcellular location">
    <subcellularLocation>
        <location evidence="1">Membrane</location>
        <topology evidence="1">Multi-pass membrane protein</topology>
    </subcellularLocation>
</comment>
<keyword evidence="4 5" id="KW-0472">Membrane</keyword>
<accession>A0ABT2ZCD8</accession>
<organism evidence="7 8">
    <name type="scientific">Albidovulum marisflavi</name>
    <dbReference type="NCBI Taxonomy" id="2984159"/>
    <lineage>
        <taxon>Bacteria</taxon>
        <taxon>Pseudomonadati</taxon>
        <taxon>Pseudomonadota</taxon>
        <taxon>Alphaproteobacteria</taxon>
        <taxon>Rhodobacterales</taxon>
        <taxon>Paracoccaceae</taxon>
        <taxon>Albidovulum</taxon>
    </lineage>
</organism>
<name>A0ABT2ZCD8_9RHOB</name>
<feature type="transmembrane region" description="Helical" evidence="5">
    <location>
        <begin position="175"/>
        <end position="194"/>
    </location>
</feature>
<evidence type="ECO:0000256" key="3">
    <source>
        <dbReference type="ARBA" id="ARBA00022989"/>
    </source>
</evidence>
<evidence type="ECO:0000313" key="8">
    <source>
        <dbReference type="Proteomes" id="UP001652542"/>
    </source>
</evidence>
<evidence type="ECO:0000259" key="6">
    <source>
        <dbReference type="Pfam" id="PF01794"/>
    </source>
</evidence>
<sequence length="206" mass="22239">MAKDMSLVRAILVWATIVTVVGLPIYAASTSRLLAWRDPIYIGAGFAGVAAMALMLLQPLLAGGYLPGLRAYRGRRVHRWTGGMLVLMVVLHVAGLFITSPPDVIDALLFASPTPFSSWGVAAMSALFATALLVALRRRFHRRLRLWRVGHTTLAVVIVVGSAVHAMLVEGTMETISKGVLCASVLIATAKVVIDLRVWAKRKASR</sequence>
<evidence type="ECO:0000256" key="5">
    <source>
        <dbReference type="SAM" id="Phobius"/>
    </source>
</evidence>